<evidence type="ECO:0000313" key="3">
    <source>
        <dbReference type="Proteomes" id="UP000540506"/>
    </source>
</evidence>
<protein>
    <recommendedName>
        <fullName evidence="4">Peptidase inhibitor family I36</fullName>
    </recommendedName>
</protein>
<name>A0A7W7R581_KITKI</name>
<keyword evidence="3" id="KW-1185">Reference proteome</keyword>
<evidence type="ECO:0000313" key="2">
    <source>
        <dbReference type="EMBL" id="MBB4925403.1"/>
    </source>
</evidence>
<accession>A0A7W7R581</accession>
<keyword evidence="1" id="KW-0732">Signal</keyword>
<evidence type="ECO:0000256" key="1">
    <source>
        <dbReference type="SAM" id="SignalP"/>
    </source>
</evidence>
<reference evidence="2 3" key="1">
    <citation type="submission" date="2020-08" db="EMBL/GenBank/DDBJ databases">
        <title>Sequencing the genomes of 1000 actinobacteria strains.</title>
        <authorList>
            <person name="Klenk H.-P."/>
        </authorList>
    </citation>
    <scope>NUCLEOTIDE SEQUENCE [LARGE SCALE GENOMIC DNA]</scope>
    <source>
        <strain evidence="2 3">DSM 41654</strain>
    </source>
</reference>
<dbReference type="AlphaFoldDB" id="A0A7W7R581"/>
<organism evidence="2 3">
    <name type="scientific">Kitasatospora kifunensis</name>
    <name type="common">Streptomyces kifunensis</name>
    <dbReference type="NCBI Taxonomy" id="58351"/>
    <lineage>
        <taxon>Bacteria</taxon>
        <taxon>Bacillati</taxon>
        <taxon>Actinomycetota</taxon>
        <taxon>Actinomycetes</taxon>
        <taxon>Kitasatosporales</taxon>
        <taxon>Streptomycetaceae</taxon>
        <taxon>Kitasatospora</taxon>
    </lineage>
</organism>
<dbReference type="Proteomes" id="UP000540506">
    <property type="component" value="Unassembled WGS sequence"/>
</dbReference>
<gene>
    <name evidence="2" type="ORF">FHR34_004396</name>
</gene>
<sequence length="119" mass="13051">MKLRFWSVAAALSLTSLLIPVTSARAASADWPPPCAGASICFWSEDAFSGHTWEWTSRSGYRDMPAFLHDHVGSFVATTRACFINWDPVQKRNVYSGDWRSSYLEDFGGVIDGVGPGAC</sequence>
<feature type="chain" id="PRO_5030875432" description="Peptidase inhibitor family I36" evidence="1">
    <location>
        <begin position="27"/>
        <end position="119"/>
    </location>
</feature>
<comment type="caution">
    <text evidence="2">The sequence shown here is derived from an EMBL/GenBank/DDBJ whole genome shotgun (WGS) entry which is preliminary data.</text>
</comment>
<dbReference type="EMBL" id="JACHJV010000001">
    <property type="protein sequence ID" value="MBB4925403.1"/>
    <property type="molecule type" value="Genomic_DNA"/>
</dbReference>
<evidence type="ECO:0008006" key="4">
    <source>
        <dbReference type="Google" id="ProtNLM"/>
    </source>
</evidence>
<feature type="signal peptide" evidence="1">
    <location>
        <begin position="1"/>
        <end position="26"/>
    </location>
</feature>
<dbReference type="RefSeq" id="WP_184937574.1">
    <property type="nucleotide sequence ID" value="NZ_JACHJV010000001.1"/>
</dbReference>
<proteinExistence type="predicted"/>